<sequence>MSTQWITNPGNLIPIGGPETTPSGVIALQASNSHPHPNYLAPFPSSTASFPNQQLRPNPLGLHRTSSGSNQCPFYHHKATGRTLVDKQTKPNHLPSTLPHGRPDCPKPLSGFFNQERGLP</sequence>
<reference evidence="2" key="1">
    <citation type="submission" date="2009-11" db="EMBL/GenBank/DDBJ databases">
        <authorList>
            <consortium name="The Broad Institute Genome Sequencing Platform"/>
            <person name="Ward D."/>
            <person name="Feldgarden M."/>
            <person name="Earl A."/>
            <person name="Young S.K."/>
            <person name="Zeng Q."/>
            <person name="Koehrsen M."/>
            <person name="Alvarado L."/>
            <person name="Berlin A."/>
            <person name="Bochicchio J."/>
            <person name="Borenstein D."/>
            <person name="Chapman S.B."/>
            <person name="Chen Z."/>
            <person name="Engels R."/>
            <person name="Freedman E."/>
            <person name="Gellesch M."/>
            <person name="Goldberg J."/>
            <person name="Griggs A."/>
            <person name="Gujja S."/>
            <person name="Heilman E."/>
            <person name="Heiman D."/>
            <person name="Hepburn T."/>
            <person name="Howarth C."/>
            <person name="Jen D."/>
            <person name="Larson L."/>
            <person name="Lewis B."/>
            <person name="Mehta T."/>
            <person name="Park D."/>
            <person name="Pearson M."/>
            <person name="Roberts A."/>
            <person name="Saif S."/>
            <person name="Shea T."/>
            <person name="Shenoy N."/>
            <person name="Sisk P."/>
            <person name="Stolte C."/>
            <person name="Sykes S."/>
            <person name="Thomson T."/>
            <person name="Walk T."/>
            <person name="White J."/>
            <person name="Yandava C."/>
            <person name="Izard J."/>
            <person name="Baranova O.V."/>
            <person name="Blanton J.M."/>
            <person name="Tanner A.C."/>
            <person name="Dewhirst F.E."/>
            <person name="Haas B."/>
            <person name="Nusbaum C."/>
            <person name="Birren B."/>
        </authorList>
    </citation>
    <scope>NUCLEOTIDE SEQUENCE [LARGE SCALE GENOMIC DNA]</scope>
    <source>
        <strain evidence="2">1-1 BBBD Race 1</strain>
    </source>
</reference>
<accession>A0A0C4ENC8</accession>
<reference evidence="3 4" key="3">
    <citation type="journal article" date="2017" name="G3 (Bethesda)">
        <title>Comparative analysis highlights variable genome content of wheat rusts and divergence of the mating loci.</title>
        <authorList>
            <person name="Cuomo C.A."/>
            <person name="Bakkeren G."/>
            <person name="Khalil H.B."/>
            <person name="Panwar V."/>
            <person name="Joly D."/>
            <person name="Linning R."/>
            <person name="Sakthikumar S."/>
            <person name="Song X."/>
            <person name="Adiconis X."/>
            <person name="Fan L."/>
            <person name="Goldberg J.M."/>
            <person name="Levin J.Z."/>
            <person name="Young S."/>
            <person name="Zeng Q."/>
            <person name="Anikster Y."/>
            <person name="Bruce M."/>
            <person name="Wang M."/>
            <person name="Yin C."/>
            <person name="McCallum B."/>
            <person name="Szabo L.J."/>
            <person name="Hulbert S."/>
            <person name="Chen X."/>
            <person name="Fellers J.P."/>
        </authorList>
    </citation>
    <scope>NUCLEOTIDE SEQUENCE</scope>
    <source>
        <strain evidence="4">Isolate 1-1 / race 1 (BBBD)</strain>
        <strain evidence="3">isolate 1-1 / race 1 (BBBD)</strain>
    </source>
</reference>
<dbReference type="AlphaFoldDB" id="A0A0C4ENC8"/>
<protein>
    <submittedName>
        <fullName evidence="2 3">Uncharacterized protein</fullName>
    </submittedName>
</protein>
<evidence type="ECO:0000313" key="3">
    <source>
        <dbReference type="EnsemblFungi" id="PTTG_02269-t43_1-p1"/>
    </source>
</evidence>
<feature type="compositionally biased region" description="Polar residues" evidence="1">
    <location>
        <begin position="44"/>
        <end position="56"/>
    </location>
</feature>
<reference evidence="2" key="2">
    <citation type="submission" date="2016-05" db="EMBL/GenBank/DDBJ databases">
        <title>Comparative analysis highlights variable genome content of wheat rusts and divergence of the mating loci.</title>
        <authorList>
            <person name="Cuomo C.A."/>
            <person name="Bakkeren G."/>
            <person name="Szabo L."/>
            <person name="Khalil H."/>
            <person name="Joly D."/>
            <person name="Goldberg J."/>
            <person name="Young S."/>
            <person name="Zeng Q."/>
            <person name="Fellers J."/>
        </authorList>
    </citation>
    <scope>NUCLEOTIDE SEQUENCE [LARGE SCALE GENOMIC DNA]</scope>
    <source>
        <strain evidence="2">1-1 BBBD Race 1</strain>
    </source>
</reference>
<evidence type="ECO:0000313" key="2">
    <source>
        <dbReference type="EMBL" id="OAV96060.1"/>
    </source>
</evidence>
<gene>
    <name evidence="2" type="ORF">PTTG_02269</name>
</gene>
<reference evidence="3" key="4">
    <citation type="submission" date="2025-05" db="UniProtKB">
        <authorList>
            <consortium name="EnsemblFungi"/>
        </authorList>
    </citation>
    <scope>IDENTIFICATION</scope>
    <source>
        <strain evidence="3">isolate 1-1 / race 1 (BBBD)</strain>
    </source>
</reference>
<evidence type="ECO:0000313" key="4">
    <source>
        <dbReference type="Proteomes" id="UP000005240"/>
    </source>
</evidence>
<evidence type="ECO:0000256" key="1">
    <source>
        <dbReference type="SAM" id="MobiDB-lite"/>
    </source>
</evidence>
<dbReference type="VEuPathDB" id="FungiDB:PTTG_02269"/>
<name>A0A0C4ENC8_PUCT1</name>
<dbReference type="EnsemblFungi" id="PTTG_02269-t43_1">
    <property type="protein sequence ID" value="PTTG_02269-t43_1-p1"/>
    <property type="gene ID" value="PTTG_02269"/>
</dbReference>
<dbReference type="EMBL" id="ADAS02000022">
    <property type="protein sequence ID" value="OAV96060.1"/>
    <property type="molecule type" value="Genomic_DNA"/>
</dbReference>
<feature type="region of interest" description="Disordered" evidence="1">
    <location>
        <begin position="37"/>
        <end position="120"/>
    </location>
</feature>
<keyword evidence="4" id="KW-1185">Reference proteome</keyword>
<dbReference type="Proteomes" id="UP000005240">
    <property type="component" value="Unassembled WGS sequence"/>
</dbReference>
<organism evidence="2">
    <name type="scientific">Puccinia triticina (isolate 1-1 / race 1 (BBBD))</name>
    <name type="common">Brown leaf rust fungus</name>
    <dbReference type="NCBI Taxonomy" id="630390"/>
    <lineage>
        <taxon>Eukaryota</taxon>
        <taxon>Fungi</taxon>
        <taxon>Dikarya</taxon>
        <taxon>Basidiomycota</taxon>
        <taxon>Pucciniomycotina</taxon>
        <taxon>Pucciniomycetes</taxon>
        <taxon>Pucciniales</taxon>
        <taxon>Pucciniaceae</taxon>
        <taxon>Puccinia</taxon>
    </lineage>
</organism>
<proteinExistence type="predicted"/>